<dbReference type="Proteomes" id="UP000544134">
    <property type="component" value="Unassembled WGS sequence"/>
</dbReference>
<dbReference type="InterPro" id="IPR013154">
    <property type="entry name" value="ADH-like_N"/>
</dbReference>
<sequence>MRAIVQEQTGAADVLALQDIPEPEVRPTDVLIRVAACGVCYHDVVVRNGIFRRKVHLPLVPGHEVAGIVEKVGTATRLFRVGDRVCTAQRRSVCGYCRECRSGFEVNCANKEFMGDAHLNGGYAELVAVSEDCVAAVPSTIPLDQASIVACAIGTALNAIRDVGKLRLGESVLITGASGGQGAHGVQLARASGARVVAVVSTEAKAKAVRDLGAHDVIVTPHGADFSNDVRAVTGGRGVDVVIDNVGAKIYEPVRRSLAKHGRWVLVGALSGETAPFNSAQLFLHDISMLSAVSCSRRQLEDALTLVERGLVRPLVSRVLPLALAASAHADLERSGVMGRIILKPNPEEATVNGSNRAADESLSR</sequence>
<dbReference type="GO" id="GO:0008270">
    <property type="term" value="F:zinc ion binding"/>
    <property type="evidence" value="ECO:0007669"/>
    <property type="project" value="InterPro"/>
</dbReference>
<comment type="similarity">
    <text evidence="2">Belongs to the zinc-containing alcohol dehydrogenase family.</text>
</comment>
<keyword evidence="4" id="KW-0479">Metal-binding</keyword>
<reference evidence="8 9" key="1">
    <citation type="submission" date="2020-04" db="EMBL/GenBank/DDBJ databases">
        <title>Paraburkholderia sp. RP-4-7 isolated from soil.</title>
        <authorList>
            <person name="Dahal R.H."/>
        </authorList>
    </citation>
    <scope>NUCLEOTIDE SEQUENCE [LARGE SCALE GENOMIC DNA]</scope>
    <source>
        <strain evidence="8 9">RP-4-7</strain>
    </source>
</reference>
<keyword evidence="9" id="KW-1185">Reference proteome</keyword>
<evidence type="ECO:0000313" key="9">
    <source>
        <dbReference type="Proteomes" id="UP000544134"/>
    </source>
</evidence>
<dbReference type="InterPro" id="IPR020843">
    <property type="entry name" value="ER"/>
</dbReference>
<dbReference type="InterPro" id="IPR011032">
    <property type="entry name" value="GroES-like_sf"/>
</dbReference>
<keyword evidence="6" id="KW-0560">Oxidoreductase</keyword>
<proteinExistence type="inferred from homology"/>
<dbReference type="EMBL" id="JABBGJ010000064">
    <property type="protein sequence ID" value="NMM03897.1"/>
    <property type="molecule type" value="Genomic_DNA"/>
</dbReference>
<dbReference type="GO" id="GO:0004022">
    <property type="term" value="F:alcohol dehydrogenase (NAD+) activity"/>
    <property type="evidence" value="ECO:0007669"/>
    <property type="project" value="UniProtKB-EC"/>
</dbReference>
<dbReference type="SUPFAM" id="SSF50129">
    <property type="entry name" value="GroES-like"/>
    <property type="match status" value="1"/>
</dbReference>
<evidence type="ECO:0000256" key="6">
    <source>
        <dbReference type="ARBA" id="ARBA00023002"/>
    </source>
</evidence>
<comment type="caution">
    <text evidence="8">The sequence shown here is derived from an EMBL/GenBank/DDBJ whole genome shotgun (WGS) entry which is preliminary data.</text>
</comment>
<accession>A0A848IY73</accession>
<dbReference type="SUPFAM" id="SSF51735">
    <property type="entry name" value="NAD(P)-binding Rossmann-fold domains"/>
    <property type="match status" value="1"/>
</dbReference>
<protein>
    <recommendedName>
        <fullName evidence="3">alcohol dehydrogenase</fullName>
        <ecNumber evidence="3">1.1.1.1</ecNumber>
    </recommendedName>
</protein>
<keyword evidence="5" id="KW-0862">Zinc</keyword>
<evidence type="ECO:0000256" key="4">
    <source>
        <dbReference type="ARBA" id="ARBA00022723"/>
    </source>
</evidence>
<dbReference type="InterPro" id="IPR002364">
    <property type="entry name" value="Quin_OxRdtase/zeta-crystal_CS"/>
</dbReference>
<evidence type="ECO:0000259" key="7">
    <source>
        <dbReference type="SMART" id="SM00829"/>
    </source>
</evidence>
<dbReference type="InterPro" id="IPR013149">
    <property type="entry name" value="ADH-like_C"/>
</dbReference>
<evidence type="ECO:0000256" key="2">
    <source>
        <dbReference type="ARBA" id="ARBA00008072"/>
    </source>
</evidence>
<dbReference type="Pfam" id="PF08240">
    <property type="entry name" value="ADH_N"/>
    <property type="match status" value="1"/>
</dbReference>
<dbReference type="RefSeq" id="WP_169490676.1">
    <property type="nucleotide sequence ID" value="NZ_JABBGJ010000064.1"/>
</dbReference>
<dbReference type="InterPro" id="IPR036291">
    <property type="entry name" value="NAD(P)-bd_dom_sf"/>
</dbReference>
<evidence type="ECO:0000256" key="3">
    <source>
        <dbReference type="ARBA" id="ARBA00013190"/>
    </source>
</evidence>
<dbReference type="EC" id="1.1.1.1" evidence="3"/>
<gene>
    <name evidence="8" type="ORF">HHL24_39255</name>
</gene>
<organism evidence="8 9">
    <name type="scientific">Paraburkholderia polaris</name>
    <dbReference type="NCBI Taxonomy" id="2728848"/>
    <lineage>
        <taxon>Bacteria</taxon>
        <taxon>Pseudomonadati</taxon>
        <taxon>Pseudomonadota</taxon>
        <taxon>Betaproteobacteria</taxon>
        <taxon>Burkholderiales</taxon>
        <taxon>Burkholderiaceae</taxon>
        <taxon>Paraburkholderia</taxon>
    </lineage>
</organism>
<dbReference type="PANTHER" id="PTHR42940">
    <property type="entry name" value="ALCOHOL DEHYDROGENASE 1-RELATED"/>
    <property type="match status" value="1"/>
</dbReference>
<dbReference type="Pfam" id="PF00107">
    <property type="entry name" value="ADH_zinc_N"/>
    <property type="match status" value="1"/>
</dbReference>
<comment type="cofactor">
    <cofactor evidence="1">
        <name>Zn(2+)</name>
        <dbReference type="ChEBI" id="CHEBI:29105"/>
    </cofactor>
</comment>
<evidence type="ECO:0000256" key="1">
    <source>
        <dbReference type="ARBA" id="ARBA00001947"/>
    </source>
</evidence>
<evidence type="ECO:0000256" key="5">
    <source>
        <dbReference type="ARBA" id="ARBA00022833"/>
    </source>
</evidence>
<dbReference type="PANTHER" id="PTHR42940:SF8">
    <property type="entry name" value="VACUOLAR PROTEIN SORTING-ASSOCIATED PROTEIN 11"/>
    <property type="match status" value="1"/>
</dbReference>
<name>A0A848IY73_9BURK</name>
<dbReference type="GO" id="GO:0005737">
    <property type="term" value="C:cytoplasm"/>
    <property type="evidence" value="ECO:0007669"/>
    <property type="project" value="TreeGrafter"/>
</dbReference>
<feature type="domain" description="Enoyl reductase (ER)" evidence="7">
    <location>
        <begin position="10"/>
        <end position="343"/>
    </location>
</feature>
<dbReference type="Gene3D" id="3.90.180.10">
    <property type="entry name" value="Medium-chain alcohol dehydrogenases, catalytic domain"/>
    <property type="match status" value="1"/>
</dbReference>
<evidence type="ECO:0000313" key="8">
    <source>
        <dbReference type="EMBL" id="NMM03897.1"/>
    </source>
</evidence>
<dbReference type="PROSITE" id="PS01162">
    <property type="entry name" value="QOR_ZETA_CRYSTAL"/>
    <property type="match status" value="1"/>
</dbReference>
<dbReference type="SMART" id="SM00829">
    <property type="entry name" value="PKS_ER"/>
    <property type="match status" value="1"/>
</dbReference>
<dbReference type="AlphaFoldDB" id="A0A848IY73"/>